<protein>
    <submittedName>
        <fullName evidence="2">Uncharacterized protein</fullName>
    </submittedName>
</protein>
<comment type="caution">
    <text evidence="2">The sequence shown here is derived from an EMBL/GenBank/DDBJ whole genome shotgun (WGS) entry which is preliminary data.</text>
</comment>
<evidence type="ECO:0000313" key="3">
    <source>
        <dbReference type="Proteomes" id="UP001176521"/>
    </source>
</evidence>
<dbReference type="AlphaFoldDB" id="A0AAN6GBB9"/>
<dbReference type="Proteomes" id="UP001176521">
    <property type="component" value="Unassembled WGS sequence"/>
</dbReference>
<keyword evidence="3" id="KW-1185">Reference proteome</keyword>
<reference evidence="2" key="1">
    <citation type="journal article" date="2023" name="PhytoFront">
        <title>Draft Genome Resources of Seven Strains of Tilletia horrida, Causal Agent of Kernel Smut of Rice.</title>
        <authorList>
            <person name="Khanal S."/>
            <person name="Antony Babu S."/>
            <person name="Zhou X.G."/>
        </authorList>
    </citation>
    <scope>NUCLEOTIDE SEQUENCE</scope>
    <source>
        <strain evidence="2">TX3</strain>
    </source>
</reference>
<sequence length="195" mass="20623">MRFAATFFTLALAGLSLAAPSVDQETTSPSLAARAAWADTIWLRSADDFCMIMPKVRSTIGDSEYPGGTRSYCTKPANSAQGRIVDGLWTKKFFSSKRGKSGGRQVQITGCINPSASSRLIPSDDGGQYDALGGDGGKGNPRNSVCLGYKAYVELVEPAANRACIRCCENPSDCPLYLDTAGCPAVIPGRYDGCS</sequence>
<organism evidence="2 3">
    <name type="scientific">Tilletia horrida</name>
    <dbReference type="NCBI Taxonomy" id="155126"/>
    <lineage>
        <taxon>Eukaryota</taxon>
        <taxon>Fungi</taxon>
        <taxon>Dikarya</taxon>
        <taxon>Basidiomycota</taxon>
        <taxon>Ustilaginomycotina</taxon>
        <taxon>Exobasidiomycetes</taxon>
        <taxon>Tilletiales</taxon>
        <taxon>Tilletiaceae</taxon>
        <taxon>Tilletia</taxon>
    </lineage>
</organism>
<accession>A0AAN6GBB9</accession>
<name>A0AAN6GBB9_9BASI</name>
<dbReference type="EMBL" id="JAPDMQ010000177">
    <property type="protein sequence ID" value="KAK0531735.1"/>
    <property type="molecule type" value="Genomic_DNA"/>
</dbReference>
<evidence type="ECO:0000313" key="2">
    <source>
        <dbReference type="EMBL" id="KAK0531735.1"/>
    </source>
</evidence>
<proteinExistence type="predicted"/>
<keyword evidence="1" id="KW-0732">Signal</keyword>
<evidence type="ECO:0000256" key="1">
    <source>
        <dbReference type="SAM" id="SignalP"/>
    </source>
</evidence>
<feature type="signal peptide" evidence="1">
    <location>
        <begin position="1"/>
        <end position="18"/>
    </location>
</feature>
<gene>
    <name evidence="2" type="ORF">OC842_003519</name>
</gene>
<feature type="chain" id="PRO_5042830711" evidence="1">
    <location>
        <begin position="19"/>
        <end position="195"/>
    </location>
</feature>